<keyword evidence="1" id="KW-1133">Transmembrane helix</keyword>
<evidence type="ECO:0000313" key="2">
    <source>
        <dbReference type="EMBL" id="AJR28498.1"/>
    </source>
</evidence>
<dbReference type="RefSeq" id="YP_009361958.1">
    <property type="nucleotide sequence ID" value="NC_034447.1"/>
</dbReference>
<protein>
    <submittedName>
        <fullName evidence="2">Uncharacterized protein</fullName>
    </submittedName>
</protein>
<proteinExistence type="predicted"/>
<dbReference type="EMBL" id="KM205011">
    <property type="protein sequence ID" value="AJR28498.1"/>
    <property type="molecule type" value="Viral_cRNA"/>
</dbReference>
<keyword evidence="1" id="KW-0812">Transmembrane</keyword>
<organism evidence="2 3">
    <name type="scientific">Hart Park virus</name>
    <dbReference type="NCBI Taxonomy" id="200401"/>
    <lineage>
        <taxon>Viruses</taxon>
        <taxon>Riboviria</taxon>
        <taxon>Orthornavirae</taxon>
        <taxon>Negarnaviricota</taxon>
        <taxon>Haploviricotina</taxon>
        <taxon>Monjiviricetes</taxon>
        <taxon>Mononegavirales</taxon>
        <taxon>Rhabdoviridae</taxon>
        <taxon>Alpharhabdovirinae</taxon>
        <taxon>Hapavirus</taxon>
        <taxon>Hapavirus hartpark</taxon>
    </lineage>
</organism>
<keyword evidence="1" id="KW-0472">Membrane</keyword>
<evidence type="ECO:0000313" key="3">
    <source>
        <dbReference type="Proteomes" id="UP000151149"/>
    </source>
</evidence>
<dbReference type="OrthoDB" id="39018at10239"/>
<evidence type="ECO:0000256" key="1">
    <source>
        <dbReference type="SAM" id="Phobius"/>
    </source>
</evidence>
<reference evidence="2 3" key="1">
    <citation type="journal article" date="2015" name="PLoS Pathog.">
        <title>Evolution of genome size and complexity in the rhabdoviridae.</title>
        <authorList>
            <person name="Walker P.J."/>
            <person name="Firth C."/>
            <person name="Widen S.G."/>
            <person name="Blasdell K.R."/>
            <person name="Guzman H."/>
            <person name="Wood T.G."/>
            <person name="Paradkar P.N."/>
            <person name="Holmes E.C."/>
            <person name="Tesh R.B."/>
            <person name="Vasilakis N."/>
        </authorList>
    </citation>
    <scope>NUCLEOTIDE SEQUENCE [LARGE SCALE GENOMIC DNA]</scope>
    <source>
        <strain evidence="2">AR7C</strain>
    </source>
</reference>
<sequence length="120" mass="13639">MGFDIGGDIGKPLKDAFDKFGADIKMTFLTVLNWMKWISIGILIVISVILICKIIKVLFQCGKCLLSCFGFCKKCVKGNHSHMNKTRKKHQFRGKVKKMTVPVIRKKVKIRKDPSLVELV</sequence>
<dbReference type="GeneID" id="32707871"/>
<dbReference type="KEGG" id="vg:32707871"/>
<name>A0A0D3R1G7_9RHAB</name>
<keyword evidence="3" id="KW-1185">Reference proteome</keyword>
<accession>A0A0D3R1G7</accession>
<dbReference type="Proteomes" id="UP000151149">
    <property type="component" value="Segment"/>
</dbReference>
<feature type="transmembrane region" description="Helical" evidence="1">
    <location>
        <begin position="34"/>
        <end position="55"/>
    </location>
</feature>